<organism evidence="4 5">
    <name type="scientific">Physocladia obscura</name>
    <dbReference type="NCBI Taxonomy" id="109957"/>
    <lineage>
        <taxon>Eukaryota</taxon>
        <taxon>Fungi</taxon>
        <taxon>Fungi incertae sedis</taxon>
        <taxon>Chytridiomycota</taxon>
        <taxon>Chytridiomycota incertae sedis</taxon>
        <taxon>Chytridiomycetes</taxon>
        <taxon>Chytridiales</taxon>
        <taxon>Chytriomycetaceae</taxon>
        <taxon>Physocladia</taxon>
    </lineage>
</organism>
<comment type="caution">
    <text evidence="4">The sequence shown here is derived from an EMBL/GenBank/DDBJ whole genome shotgun (WGS) entry which is preliminary data.</text>
</comment>
<feature type="compositionally biased region" description="Basic and acidic residues" evidence="2">
    <location>
        <begin position="309"/>
        <end position="319"/>
    </location>
</feature>
<feature type="domain" description="GDP/GTP exchange factor Sec2 N-terminal" evidence="3">
    <location>
        <begin position="187"/>
        <end position="312"/>
    </location>
</feature>
<dbReference type="EMBL" id="JADGJH010001025">
    <property type="protein sequence ID" value="KAJ3119782.1"/>
    <property type="molecule type" value="Genomic_DNA"/>
</dbReference>
<dbReference type="PANTHER" id="PTHR14430:SF0">
    <property type="entry name" value="SEC2P DOMAIN-CONTAINING PROTEIN"/>
    <property type="match status" value="1"/>
</dbReference>
<keyword evidence="1" id="KW-0175">Coiled coil</keyword>
<feature type="compositionally biased region" description="Polar residues" evidence="2">
    <location>
        <begin position="7"/>
        <end position="16"/>
    </location>
</feature>
<dbReference type="Gene3D" id="6.10.140.910">
    <property type="match status" value="1"/>
</dbReference>
<evidence type="ECO:0000256" key="2">
    <source>
        <dbReference type="SAM" id="MobiDB-lite"/>
    </source>
</evidence>
<dbReference type="PANTHER" id="PTHR14430">
    <property type="entry name" value="RABIN3-RELATED"/>
    <property type="match status" value="1"/>
</dbReference>
<gene>
    <name evidence="4" type="ORF">HK100_000156</name>
</gene>
<sequence length="667" mass="72460">MDPEPQPTQALSSPEITLSLPLSDADSPVNSRLAQVSRKYSSHRLSIDTLTTAATGTTAANPAAFNNNKSSNKNINIASAANDSNANTNSSVNFNTSVSTSMMILHARLASLAVLTSPTQLLESSAEDTQCVHRSLFPDDTDGRSKELKCSECAATSFPVVDLLTGQLRAIEDAQRRAKRDREFLADSAQTSAQDLIHLHSRIDALTSQASLHSAASTSLKSTVLAETSRVLDLVESRLALQDERDALTEEIEGKTQELFERANSLVSDEAKKRFVSQTRVRALESELDELESQLALERMQLSELRAKMDQVTQEREASKYSLTPSTSSESNESSPELTHQESIADNESIDSVTPKIAEFLPTVIPTAKLRSSPVPQQQQQQIFQIDTQLLADLRVFIHECAETKLSKLHTLPFLKTCLEEDIYPCLKFGGSGRRTNSRKLVDAILANTCFVEELNASSLARLKVRHDTLQHALFVQSENAKSPAVSVAAREALQTANQTLAHAYAATRESPTHGLFQTTVMASISSWTSRGTAALPASIVLHGCSACGLAPTVVTHHFRVSEQQQQQHHGDESRGLGGEGEWFVPICAACKTRLVAVCEFYGFVRHLRLGLYSTRKEEAVWREVLGLRMKMWEARCGGGIVGGGGQVGGGAGNGLRPDSVLLVGLS</sequence>
<name>A0AAD5T1L1_9FUNG</name>
<evidence type="ECO:0000313" key="4">
    <source>
        <dbReference type="EMBL" id="KAJ3119782.1"/>
    </source>
</evidence>
<dbReference type="GO" id="GO:0006887">
    <property type="term" value="P:exocytosis"/>
    <property type="evidence" value="ECO:0007669"/>
    <property type="project" value="TreeGrafter"/>
</dbReference>
<dbReference type="InterPro" id="IPR009449">
    <property type="entry name" value="Sec2_N"/>
</dbReference>
<keyword evidence="5" id="KW-1185">Reference proteome</keyword>
<accession>A0AAD5T1L1</accession>
<feature type="region of interest" description="Disordered" evidence="2">
    <location>
        <begin position="309"/>
        <end position="348"/>
    </location>
</feature>
<dbReference type="AlphaFoldDB" id="A0AAD5T1L1"/>
<dbReference type="Pfam" id="PF06428">
    <property type="entry name" value="Sec2p"/>
    <property type="match status" value="1"/>
</dbReference>
<dbReference type="GO" id="GO:0051286">
    <property type="term" value="C:cell tip"/>
    <property type="evidence" value="ECO:0007669"/>
    <property type="project" value="TreeGrafter"/>
</dbReference>
<dbReference type="Pfam" id="PF25555">
    <property type="entry name" value="RAB3A-like_C"/>
    <property type="match status" value="1"/>
</dbReference>
<dbReference type="GO" id="GO:0005085">
    <property type="term" value="F:guanyl-nucleotide exchange factor activity"/>
    <property type="evidence" value="ECO:0007669"/>
    <property type="project" value="InterPro"/>
</dbReference>
<protein>
    <recommendedName>
        <fullName evidence="3">GDP/GTP exchange factor Sec2 N-terminal domain-containing protein</fullName>
    </recommendedName>
</protein>
<feature type="compositionally biased region" description="Low complexity" evidence="2">
    <location>
        <begin position="322"/>
        <end position="338"/>
    </location>
</feature>
<dbReference type="InterPro" id="IPR040351">
    <property type="entry name" value="RAB3IL/RAB3IP/Sec2"/>
</dbReference>
<dbReference type="SUPFAM" id="SSF144284">
    <property type="entry name" value="Sec2 N-terminal region"/>
    <property type="match status" value="1"/>
</dbReference>
<evidence type="ECO:0000256" key="1">
    <source>
        <dbReference type="ARBA" id="ARBA00023054"/>
    </source>
</evidence>
<feature type="region of interest" description="Disordered" evidence="2">
    <location>
        <begin position="1"/>
        <end position="28"/>
    </location>
</feature>
<evidence type="ECO:0000313" key="5">
    <source>
        <dbReference type="Proteomes" id="UP001211907"/>
    </source>
</evidence>
<dbReference type="GO" id="GO:0070319">
    <property type="term" value="C:Golgi to plasma membrane transport vesicle"/>
    <property type="evidence" value="ECO:0007669"/>
    <property type="project" value="TreeGrafter"/>
</dbReference>
<evidence type="ECO:0000259" key="3">
    <source>
        <dbReference type="Pfam" id="PF06428"/>
    </source>
</evidence>
<dbReference type="Proteomes" id="UP001211907">
    <property type="component" value="Unassembled WGS sequence"/>
</dbReference>
<reference evidence="4" key="1">
    <citation type="submission" date="2020-05" db="EMBL/GenBank/DDBJ databases">
        <title>Phylogenomic resolution of chytrid fungi.</title>
        <authorList>
            <person name="Stajich J.E."/>
            <person name="Amses K."/>
            <person name="Simmons R."/>
            <person name="Seto K."/>
            <person name="Myers J."/>
            <person name="Bonds A."/>
            <person name="Quandt C.A."/>
            <person name="Barry K."/>
            <person name="Liu P."/>
            <person name="Grigoriev I."/>
            <person name="Longcore J.E."/>
            <person name="James T.Y."/>
        </authorList>
    </citation>
    <scope>NUCLEOTIDE SEQUENCE</scope>
    <source>
        <strain evidence="4">JEL0513</strain>
    </source>
</reference>
<dbReference type="CDD" id="cd21044">
    <property type="entry name" value="Rab11BD_RAB3IP_like"/>
    <property type="match status" value="1"/>
</dbReference>
<proteinExistence type="predicted"/>